<evidence type="ECO:0000256" key="1">
    <source>
        <dbReference type="ARBA" id="ARBA00004648"/>
    </source>
</evidence>
<evidence type="ECO:0000256" key="4">
    <source>
        <dbReference type="ARBA" id="ARBA00022824"/>
    </source>
</evidence>
<comment type="caution">
    <text evidence="12">The sequence shown here is derived from an EMBL/GenBank/DDBJ whole genome shotgun (WGS) entry which is preliminary data.</text>
</comment>
<feature type="compositionally biased region" description="Low complexity" evidence="10">
    <location>
        <begin position="141"/>
        <end position="150"/>
    </location>
</feature>
<keyword evidence="4 9" id="KW-0256">Endoplasmic reticulum</keyword>
<keyword evidence="7 9" id="KW-0472">Membrane</keyword>
<dbReference type="AlphaFoldDB" id="A0A9P4TU06"/>
<proteinExistence type="inferred from homology"/>
<evidence type="ECO:0000256" key="8">
    <source>
        <dbReference type="ARBA" id="ARBA00045670"/>
    </source>
</evidence>
<sequence>MHSALNRVQNVFGYFTTVASVVAAVIALSSFTQPQAPSASLKLRNIQVAKGRPHYYSSKREEYAHVRFDLDTDLSSIFNWNTKQVFAYIVATYPSNDPTEPPTQAIIWDAILPSLLEPWHENQYIHPGPPPTPRNGKRSSRSSNSGPTYSRTKRPGILKLSNQKPKYQITDHTGLIANRGNATLELEWSVQPWVGMLTWKPRRDLGVWKKLKGGVSKTFSFPEVIGKKPADMNTVKGGERNRGKPA</sequence>
<evidence type="ECO:0000313" key="12">
    <source>
        <dbReference type="EMBL" id="KAF2421051.1"/>
    </source>
</evidence>
<dbReference type="PANTHER" id="PTHR12804">
    <property type="entry name" value="MICROSOMAL SIGNAL PEPTIDASE 23 KD SUBUNIT SPC22/23"/>
    <property type="match status" value="1"/>
</dbReference>
<keyword evidence="3 11" id="KW-0812">Transmembrane</keyword>
<evidence type="ECO:0000256" key="11">
    <source>
        <dbReference type="SAM" id="Phobius"/>
    </source>
</evidence>
<feature type="region of interest" description="Disordered" evidence="10">
    <location>
        <begin position="122"/>
        <end position="157"/>
    </location>
</feature>
<dbReference type="Pfam" id="PF04573">
    <property type="entry name" value="SPC22"/>
    <property type="match status" value="2"/>
</dbReference>
<organism evidence="12 13">
    <name type="scientific">Tothia fuscella</name>
    <dbReference type="NCBI Taxonomy" id="1048955"/>
    <lineage>
        <taxon>Eukaryota</taxon>
        <taxon>Fungi</taxon>
        <taxon>Dikarya</taxon>
        <taxon>Ascomycota</taxon>
        <taxon>Pezizomycotina</taxon>
        <taxon>Dothideomycetes</taxon>
        <taxon>Pleosporomycetidae</taxon>
        <taxon>Venturiales</taxon>
        <taxon>Cylindrosympodiaceae</taxon>
        <taxon>Tothia</taxon>
    </lineage>
</organism>
<reference evidence="12" key="1">
    <citation type="journal article" date="2020" name="Stud. Mycol.">
        <title>101 Dothideomycetes genomes: a test case for predicting lifestyles and emergence of pathogens.</title>
        <authorList>
            <person name="Haridas S."/>
            <person name="Albert R."/>
            <person name="Binder M."/>
            <person name="Bloem J."/>
            <person name="Labutti K."/>
            <person name="Salamov A."/>
            <person name="Andreopoulos B."/>
            <person name="Baker S."/>
            <person name="Barry K."/>
            <person name="Bills G."/>
            <person name="Bluhm B."/>
            <person name="Cannon C."/>
            <person name="Castanera R."/>
            <person name="Culley D."/>
            <person name="Daum C."/>
            <person name="Ezra D."/>
            <person name="Gonzalez J."/>
            <person name="Henrissat B."/>
            <person name="Kuo A."/>
            <person name="Liang C."/>
            <person name="Lipzen A."/>
            <person name="Lutzoni F."/>
            <person name="Magnuson J."/>
            <person name="Mondo S."/>
            <person name="Nolan M."/>
            <person name="Ohm R."/>
            <person name="Pangilinan J."/>
            <person name="Park H.-J."/>
            <person name="Ramirez L."/>
            <person name="Alfaro M."/>
            <person name="Sun H."/>
            <person name="Tritt A."/>
            <person name="Yoshinaga Y."/>
            <person name="Zwiers L.-H."/>
            <person name="Turgeon B."/>
            <person name="Goodwin S."/>
            <person name="Spatafora J."/>
            <person name="Crous P."/>
            <person name="Grigoriev I."/>
        </authorList>
    </citation>
    <scope>NUCLEOTIDE SEQUENCE</scope>
    <source>
        <strain evidence="12">CBS 130266</strain>
    </source>
</reference>
<evidence type="ECO:0000256" key="9">
    <source>
        <dbReference type="PIRNR" id="PIRNR016089"/>
    </source>
</evidence>
<evidence type="ECO:0000256" key="6">
    <source>
        <dbReference type="ARBA" id="ARBA00022989"/>
    </source>
</evidence>
<dbReference type="GO" id="GO:0045047">
    <property type="term" value="P:protein targeting to ER"/>
    <property type="evidence" value="ECO:0007669"/>
    <property type="project" value="TreeGrafter"/>
</dbReference>
<feature type="transmembrane region" description="Helical" evidence="11">
    <location>
        <begin position="12"/>
        <end position="31"/>
    </location>
</feature>
<name>A0A9P4TU06_9PEZI</name>
<protein>
    <recommendedName>
        <fullName evidence="9">Signal peptidase subunit 3</fullName>
    </recommendedName>
</protein>
<dbReference type="GO" id="GO:0005787">
    <property type="term" value="C:signal peptidase complex"/>
    <property type="evidence" value="ECO:0007669"/>
    <property type="project" value="UniProtKB-UniRule"/>
</dbReference>
<dbReference type="PANTHER" id="PTHR12804:SF0">
    <property type="entry name" value="SIGNAL PEPTIDASE COMPLEX SUBUNIT 3"/>
    <property type="match status" value="1"/>
</dbReference>
<dbReference type="PIRSF" id="PIRSF016089">
    <property type="entry name" value="SPC22"/>
    <property type="match status" value="1"/>
</dbReference>
<evidence type="ECO:0000256" key="3">
    <source>
        <dbReference type="ARBA" id="ARBA00022692"/>
    </source>
</evidence>
<dbReference type="InterPro" id="IPR007653">
    <property type="entry name" value="SPC3"/>
</dbReference>
<evidence type="ECO:0000256" key="2">
    <source>
        <dbReference type="ARBA" id="ARBA00009289"/>
    </source>
</evidence>
<comment type="function">
    <text evidence="8">Essential component of the signal peptidase complex (SPC) which catalyzes the cleavage of N-terminal signal sequences from nascent proteins as they are translocated into the lumen of the endoplasmic reticulum. Essential for the SPC catalytic activity, possibly by stabilizing and positioning the active center of the complex close to the lumenal surface. Essential for viability.</text>
</comment>
<keyword evidence="5" id="KW-0735">Signal-anchor</keyword>
<evidence type="ECO:0000313" key="13">
    <source>
        <dbReference type="Proteomes" id="UP000800235"/>
    </source>
</evidence>
<evidence type="ECO:0000256" key="7">
    <source>
        <dbReference type="ARBA" id="ARBA00023136"/>
    </source>
</evidence>
<comment type="subcellular location">
    <subcellularLocation>
        <location evidence="1">Endoplasmic reticulum membrane</location>
        <topology evidence="1">Single-pass type II membrane protein</topology>
    </subcellularLocation>
</comment>
<dbReference type="EMBL" id="MU007103">
    <property type="protein sequence ID" value="KAF2421051.1"/>
    <property type="molecule type" value="Genomic_DNA"/>
</dbReference>
<accession>A0A9P4TU06</accession>
<dbReference type="OrthoDB" id="10261524at2759"/>
<gene>
    <name evidence="12" type="ORF">EJ08DRAFT_738379</name>
</gene>
<comment type="similarity">
    <text evidence="2 9">Belongs to the SPCS3 family.</text>
</comment>
<evidence type="ECO:0000256" key="5">
    <source>
        <dbReference type="ARBA" id="ARBA00022968"/>
    </source>
</evidence>
<keyword evidence="6 11" id="KW-1133">Transmembrane helix</keyword>
<dbReference type="Proteomes" id="UP000800235">
    <property type="component" value="Unassembled WGS sequence"/>
</dbReference>
<dbReference type="GO" id="GO:0006465">
    <property type="term" value="P:signal peptide processing"/>
    <property type="evidence" value="ECO:0007669"/>
    <property type="project" value="UniProtKB-UniRule"/>
</dbReference>
<keyword evidence="13" id="KW-1185">Reference proteome</keyword>
<evidence type="ECO:0000256" key="10">
    <source>
        <dbReference type="SAM" id="MobiDB-lite"/>
    </source>
</evidence>